<sequence length="180" mass="19939">MDAGVWVGAIFGLGGTALGGGLSIWASISAQRHQAKAARELVVSQRVDAAADSVIQMFFQIKQHVRGRPPEGETEGHQRIQRWEKSLQDQVSKLEPILLRIRDREFRLRLTQVAEFLAWSDVTEPQLGGSVTILSALCDHALDCLGAFVRDEPLPAEEGGMAWARRVEHAYGEVMEGMYE</sequence>
<accession>A0AB39N1I0</accession>
<proteinExistence type="predicted"/>
<organism evidence="2">
    <name type="scientific">Streptomyces sp. R11</name>
    <dbReference type="NCBI Taxonomy" id="3238625"/>
    <lineage>
        <taxon>Bacteria</taxon>
        <taxon>Bacillati</taxon>
        <taxon>Actinomycetota</taxon>
        <taxon>Actinomycetes</taxon>
        <taxon>Kitasatosporales</taxon>
        <taxon>Streptomycetaceae</taxon>
        <taxon>Streptomyces</taxon>
    </lineage>
</organism>
<dbReference type="RefSeq" id="WP_369271123.1">
    <property type="nucleotide sequence ID" value="NZ_CP163432.1"/>
</dbReference>
<keyword evidence="1" id="KW-1133">Transmembrane helix</keyword>
<protein>
    <submittedName>
        <fullName evidence="2">Uncharacterized protein</fullName>
    </submittedName>
</protein>
<gene>
    <name evidence="2" type="ORF">AB5J55_14760</name>
</gene>
<dbReference type="AlphaFoldDB" id="A0AB39N1I0"/>
<evidence type="ECO:0000313" key="2">
    <source>
        <dbReference type="EMBL" id="XDQ10838.1"/>
    </source>
</evidence>
<keyword evidence="1" id="KW-0812">Transmembrane</keyword>
<feature type="transmembrane region" description="Helical" evidence="1">
    <location>
        <begin position="6"/>
        <end position="26"/>
    </location>
</feature>
<keyword evidence="1" id="KW-0472">Membrane</keyword>
<reference evidence="2" key="1">
    <citation type="submission" date="2024-07" db="EMBL/GenBank/DDBJ databases">
        <authorList>
            <person name="Yu S.T."/>
        </authorList>
    </citation>
    <scope>NUCLEOTIDE SEQUENCE</scope>
    <source>
        <strain evidence="2">R11</strain>
    </source>
</reference>
<dbReference type="EMBL" id="CP163432">
    <property type="protein sequence ID" value="XDQ10838.1"/>
    <property type="molecule type" value="Genomic_DNA"/>
</dbReference>
<evidence type="ECO:0000256" key="1">
    <source>
        <dbReference type="SAM" id="Phobius"/>
    </source>
</evidence>
<name>A0AB39N1I0_9ACTN</name>